<comment type="caution">
    <text evidence="1">The sequence shown here is derived from an EMBL/GenBank/DDBJ whole genome shotgun (WGS) entry which is preliminary data.</text>
</comment>
<evidence type="ECO:0000313" key="2">
    <source>
        <dbReference type="Proteomes" id="UP000887013"/>
    </source>
</evidence>
<keyword evidence="2" id="KW-1185">Reference proteome</keyword>
<sequence>MKKLLTENVDALNSGLTAVESELGWMVNRKINLLKTDSSIRDQKEQHLKDRVCREINLGAPSTLKSFRNAIELIYINHFTTPSCIQRAMR</sequence>
<dbReference type="Proteomes" id="UP000887013">
    <property type="component" value="Unassembled WGS sequence"/>
</dbReference>
<gene>
    <name evidence="1" type="ORF">NPIL_661021</name>
</gene>
<name>A0A8X6TDY9_NEPPI</name>
<proteinExistence type="predicted"/>
<dbReference type="EMBL" id="BMAW01006747">
    <property type="protein sequence ID" value="GFT00361.1"/>
    <property type="molecule type" value="Genomic_DNA"/>
</dbReference>
<organism evidence="1 2">
    <name type="scientific">Nephila pilipes</name>
    <name type="common">Giant wood spider</name>
    <name type="synonym">Nephila maculata</name>
    <dbReference type="NCBI Taxonomy" id="299642"/>
    <lineage>
        <taxon>Eukaryota</taxon>
        <taxon>Metazoa</taxon>
        <taxon>Ecdysozoa</taxon>
        <taxon>Arthropoda</taxon>
        <taxon>Chelicerata</taxon>
        <taxon>Arachnida</taxon>
        <taxon>Araneae</taxon>
        <taxon>Araneomorphae</taxon>
        <taxon>Entelegynae</taxon>
        <taxon>Araneoidea</taxon>
        <taxon>Nephilidae</taxon>
        <taxon>Nephila</taxon>
    </lineage>
</organism>
<reference evidence="1" key="1">
    <citation type="submission" date="2020-08" db="EMBL/GenBank/DDBJ databases">
        <title>Multicomponent nature underlies the extraordinary mechanical properties of spider dragline silk.</title>
        <authorList>
            <person name="Kono N."/>
            <person name="Nakamura H."/>
            <person name="Mori M."/>
            <person name="Yoshida Y."/>
            <person name="Ohtoshi R."/>
            <person name="Malay A.D."/>
            <person name="Moran D.A.P."/>
            <person name="Tomita M."/>
            <person name="Numata K."/>
            <person name="Arakawa K."/>
        </authorList>
    </citation>
    <scope>NUCLEOTIDE SEQUENCE</scope>
</reference>
<evidence type="ECO:0000313" key="1">
    <source>
        <dbReference type="EMBL" id="GFT00361.1"/>
    </source>
</evidence>
<accession>A0A8X6TDY9</accession>
<dbReference type="AlphaFoldDB" id="A0A8X6TDY9"/>
<protein>
    <submittedName>
        <fullName evidence="1">Uncharacterized protein</fullName>
    </submittedName>
</protein>